<keyword evidence="1" id="KW-0812">Transmembrane</keyword>
<dbReference type="AlphaFoldDB" id="A0A0P0XW54"/>
<keyword evidence="3" id="KW-1185">Reference proteome</keyword>
<organism evidence="2 3">
    <name type="scientific">Oryza sativa subsp. japonica</name>
    <name type="common">Rice</name>
    <dbReference type="NCBI Taxonomy" id="39947"/>
    <lineage>
        <taxon>Eukaryota</taxon>
        <taxon>Viridiplantae</taxon>
        <taxon>Streptophyta</taxon>
        <taxon>Embryophyta</taxon>
        <taxon>Tracheophyta</taxon>
        <taxon>Spermatophyta</taxon>
        <taxon>Magnoliopsida</taxon>
        <taxon>Liliopsida</taxon>
        <taxon>Poales</taxon>
        <taxon>Poaceae</taxon>
        <taxon>BOP clade</taxon>
        <taxon>Oryzoideae</taxon>
        <taxon>Oryzeae</taxon>
        <taxon>Oryzinae</taxon>
        <taxon>Oryza</taxon>
        <taxon>Oryza sativa</taxon>
    </lineage>
</organism>
<evidence type="ECO:0000313" key="2">
    <source>
        <dbReference type="EMBL" id="BAT11447.1"/>
    </source>
</evidence>
<feature type="non-terminal residue" evidence="2">
    <location>
        <position position="79"/>
    </location>
</feature>
<keyword evidence="1" id="KW-0472">Membrane</keyword>
<reference evidence="3" key="1">
    <citation type="journal article" date="2005" name="Nature">
        <title>The map-based sequence of the rice genome.</title>
        <authorList>
            <consortium name="International rice genome sequencing project (IRGSP)"/>
            <person name="Matsumoto T."/>
            <person name="Wu J."/>
            <person name="Kanamori H."/>
            <person name="Katayose Y."/>
            <person name="Fujisawa M."/>
            <person name="Namiki N."/>
            <person name="Mizuno H."/>
            <person name="Yamamoto K."/>
            <person name="Antonio B.A."/>
            <person name="Baba T."/>
            <person name="Sakata K."/>
            <person name="Nagamura Y."/>
            <person name="Aoki H."/>
            <person name="Arikawa K."/>
            <person name="Arita K."/>
            <person name="Bito T."/>
            <person name="Chiden Y."/>
            <person name="Fujitsuka N."/>
            <person name="Fukunaka R."/>
            <person name="Hamada M."/>
            <person name="Harada C."/>
            <person name="Hayashi A."/>
            <person name="Hijishita S."/>
            <person name="Honda M."/>
            <person name="Hosokawa S."/>
            <person name="Ichikawa Y."/>
            <person name="Idonuma A."/>
            <person name="Iijima M."/>
            <person name="Ikeda M."/>
            <person name="Ikeno M."/>
            <person name="Ito K."/>
            <person name="Ito S."/>
            <person name="Ito T."/>
            <person name="Ito Y."/>
            <person name="Ito Y."/>
            <person name="Iwabuchi A."/>
            <person name="Kamiya K."/>
            <person name="Karasawa W."/>
            <person name="Kurita K."/>
            <person name="Katagiri S."/>
            <person name="Kikuta A."/>
            <person name="Kobayashi H."/>
            <person name="Kobayashi N."/>
            <person name="Machita K."/>
            <person name="Maehara T."/>
            <person name="Masukawa M."/>
            <person name="Mizubayashi T."/>
            <person name="Mukai Y."/>
            <person name="Nagasaki H."/>
            <person name="Nagata Y."/>
            <person name="Naito S."/>
            <person name="Nakashima M."/>
            <person name="Nakama Y."/>
            <person name="Nakamichi Y."/>
            <person name="Nakamura M."/>
            <person name="Meguro A."/>
            <person name="Negishi M."/>
            <person name="Ohta I."/>
            <person name="Ohta T."/>
            <person name="Okamoto M."/>
            <person name="Ono N."/>
            <person name="Saji S."/>
            <person name="Sakaguchi M."/>
            <person name="Sakai K."/>
            <person name="Shibata M."/>
            <person name="Shimokawa T."/>
            <person name="Song J."/>
            <person name="Takazaki Y."/>
            <person name="Terasawa K."/>
            <person name="Tsugane M."/>
            <person name="Tsuji K."/>
            <person name="Ueda S."/>
            <person name="Waki K."/>
            <person name="Yamagata H."/>
            <person name="Yamamoto M."/>
            <person name="Yamamoto S."/>
            <person name="Yamane H."/>
            <person name="Yoshiki S."/>
            <person name="Yoshihara R."/>
            <person name="Yukawa K."/>
            <person name="Zhong H."/>
            <person name="Yano M."/>
            <person name="Yuan Q."/>
            <person name="Ouyang S."/>
            <person name="Liu J."/>
            <person name="Jones K.M."/>
            <person name="Gansberger K."/>
            <person name="Moffat K."/>
            <person name="Hill J."/>
            <person name="Bera J."/>
            <person name="Fadrosh D."/>
            <person name="Jin S."/>
            <person name="Johri S."/>
            <person name="Kim M."/>
            <person name="Overton L."/>
            <person name="Reardon M."/>
            <person name="Tsitrin T."/>
            <person name="Vuong H."/>
            <person name="Weaver B."/>
            <person name="Ciecko A."/>
            <person name="Tallon L."/>
            <person name="Jackson J."/>
            <person name="Pai G."/>
            <person name="Aken S.V."/>
            <person name="Utterback T."/>
            <person name="Reidmuller S."/>
            <person name="Feldblyum T."/>
            <person name="Hsiao J."/>
            <person name="Zismann V."/>
            <person name="Iobst S."/>
            <person name="de Vazeille A.R."/>
            <person name="Buell C.R."/>
            <person name="Ying K."/>
            <person name="Li Y."/>
            <person name="Lu T."/>
            <person name="Huang Y."/>
            <person name="Zhao Q."/>
            <person name="Feng Q."/>
            <person name="Zhang L."/>
            <person name="Zhu J."/>
            <person name="Weng Q."/>
            <person name="Mu J."/>
            <person name="Lu Y."/>
            <person name="Fan D."/>
            <person name="Liu Y."/>
            <person name="Guan J."/>
            <person name="Zhang Y."/>
            <person name="Yu S."/>
            <person name="Liu X."/>
            <person name="Zhang Y."/>
            <person name="Hong G."/>
            <person name="Han B."/>
            <person name="Choisne N."/>
            <person name="Demange N."/>
            <person name="Orjeda G."/>
            <person name="Samain S."/>
            <person name="Cattolico L."/>
            <person name="Pelletier E."/>
            <person name="Couloux A."/>
            <person name="Segurens B."/>
            <person name="Wincker P."/>
            <person name="D'Hont A."/>
            <person name="Scarpelli C."/>
            <person name="Weissenbach J."/>
            <person name="Salanoubat M."/>
            <person name="Quetier F."/>
            <person name="Yu Y."/>
            <person name="Kim H.R."/>
            <person name="Rambo T."/>
            <person name="Currie J."/>
            <person name="Collura K."/>
            <person name="Luo M."/>
            <person name="Yang T."/>
            <person name="Ammiraju J.S.S."/>
            <person name="Engler F."/>
            <person name="Soderlund C."/>
            <person name="Wing R.A."/>
            <person name="Palmer L.E."/>
            <person name="de la Bastide M."/>
            <person name="Spiegel L."/>
            <person name="Nascimento L."/>
            <person name="Zutavern T."/>
            <person name="O'Shaughnessy A."/>
            <person name="Dike S."/>
            <person name="Dedhia N."/>
            <person name="Preston R."/>
            <person name="Balija V."/>
            <person name="McCombie W.R."/>
            <person name="Chow T."/>
            <person name="Chen H."/>
            <person name="Chung M."/>
            <person name="Chen C."/>
            <person name="Shaw J."/>
            <person name="Wu H."/>
            <person name="Hsiao K."/>
            <person name="Chao Y."/>
            <person name="Chu M."/>
            <person name="Cheng C."/>
            <person name="Hour A."/>
            <person name="Lee P."/>
            <person name="Lin S."/>
            <person name="Lin Y."/>
            <person name="Liou J."/>
            <person name="Liu S."/>
            <person name="Hsing Y."/>
            <person name="Raghuvanshi S."/>
            <person name="Mohanty A."/>
            <person name="Bharti A.K."/>
            <person name="Gaur A."/>
            <person name="Gupta V."/>
            <person name="Kumar D."/>
            <person name="Ravi V."/>
            <person name="Vij S."/>
            <person name="Kapur A."/>
            <person name="Khurana P."/>
            <person name="Khurana P."/>
            <person name="Khurana J.P."/>
            <person name="Tyagi A.K."/>
            <person name="Gaikwad K."/>
            <person name="Singh A."/>
            <person name="Dalal V."/>
            <person name="Srivastava S."/>
            <person name="Dixit A."/>
            <person name="Pal A.K."/>
            <person name="Ghazi I.A."/>
            <person name="Yadav M."/>
            <person name="Pandit A."/>
            <person name="Bhargava A."/>
            <person name="Sureshbabu K."/>
            <person name="Batra K."/>
            <person name="Sharma T.R."/>
            <person name="Mohapatra T."/>
            <person name="Singh N.K."/>
            <person name="Messing J."/>
            <person name="Nelson A.B."/>
            <person name="Fuks G."/>
            <person name="Kavchok S."/>
            <person name="Keizer G."/>
            <person name="Linton E."/>
            <person name="Llaca V."/>
            <person name="Song R."/>
            <person name="Tanyolac B."/>
            <person name="Young S."/>
            <person name="Ho-Il K."/>
            <person name="Hahn J.H."/>
            <person name="Sangsakoo G."/>
            <person name="Vanavichit A."/>
            <person name="de Mattos Luiz.A.T."/>
            <person name="Zimmer P.D."/>
            <person name="Malone G."/>
            <person name="Dellagostin O."/>
            <person name="de Oliveira A.C."/>
            <person name="Bevan M."/>
            <person name="Bancroft I."/>
            <person name="Minx P."/>
            <person name="Cordum H."/>
            <person name="Wilson R."/>
            <person name="Cheng Z."/>
            <person name="Jin W."/>
            <person name="Jiang J."/>
            <person name="Leong S.A."/>
            <person name="Iwama H."/>
            <person name="Gojobori T."/>
            <person name="Itoh T."/>
            <person name="Niimura Y."/>
            <person name="Fujii Y."/>
            <person name="Habara T."/>
            <person name="Sakai H."/>
            <person name="Sato Y."/>
            <person name="Wilson G."/>
            <person name="Kumar K."/>
            <person name="McCouch S."/>
            <person name="Juretic N."/>
            <person name="Hoen D."/>
            <person name="Wright S."/>
            <person name="Bruskiewich R."/>
            <person name="Bureau T."/>
            <person name="Miyao A."/>
            <person name="Hirochika H."/>
            <person name="Nishikawa T."/>
            <person name="Kadowaki K."/>
            <person name="Sugiura M."/>
            <person name="Burr B."/>
            <person name="Sasaki T."/>
        </authorList>
    </citation>
    <scope>NUCLEOTIDE SEQUENCE [LARGE SCALE GENOMIC DNA]</scope>
    <source>
        <strain evidence="3">cv. Nipponbare</strain>
    </source>
</reference>
<sequence>MLYSKVGAAVSLGGKLGNDDRLQSRNLLYCSWSNLVSTPYVGLRQWFLVVVCCGECCVFSQSVVVFSFLVTRLGFLLLL</sequence>
<keyword evidence="1" id="KW-1133">Transmembrane helix</keyword>
<reference evidence="2 3" key="2">
    <citation type="journal article" date="2013" name="Plant Cell Physiol.">
        <title>Rice Annotation Project Database (RAP-DB): an integrative and interactive database for rice genomics.</title>
        <authorList>
            <person name="Sakai H."/>
            <person name="Lee S.S."/>
            <person name="Tanaka T."/>
            <person name="Numa H."/>
            <person name="Kim J."/>
            <person name="Kawahara Y."/>
            <person name="Wakimoto H."/>
            <person name="Yang C.C."/>
            <person name="Iwamoto M."/>
            <person name="Abe T."/>
            <person name="Yamada Y."/>
            <person name="Muto A."/>
            <person name="Inokuchi H."/>
            <person name="Ikemura T."/>
            <person name="Matsumoto T."/>
            <person name="Sasaki T."/>
            <person name="Itoh T."/>
        </authorList>
    </citation>
    <scope>NUCLEOTIDE SEQUENCE [LARGE SCALE GENOMIC DNA]</scope>
    <source>
        <strain evidence="3">cv. Nipponbare</strain>
    </source>
</reference>
<gene>
    <name evidence="2" type="ordered locus">Os10g0493300</name>
    <name evidence="2" type="ORF">OSNPB_100493300</name>
</gene>
<protein>
    <submittedName>
        <fullName evidence="2">Os10g0493300 protein</fullName>
    </submittedName>
</protein>
<proteinExistence type="predicted"/>
<dbReference type="EMBL" id="AP014966">
    <property type="protein sequence ID" value="BAT11447.1"/>
    <property type="molecule type" value="Genomic_DNA"/>
</dbReference>
<dbReference type="Proteomes" id="UP000059680">
    <property type="component" value="Chromosome 10"/>
</dbReference>
<dbReference type="ExpressionAtlas" id="A0A0P0XW54">
    <property type="expression patterns" value="baseline and differential"/>
</dbReference>
<evidence type="ECO:0000256" key="1">
    <source>
        <dbReference type="SAM" id="Phobius"/>
    </source>
</evidence>
<name>A0A0P0XW54_ORYSJ</name>
<accession>A0A0P0XW54</accession>
<evidence type="ECO:0000313" key="3">
    <source>
        <dbReference type="Proteomes" id="UP000059680"/>
    </source>
</evidence>
<dbReference type="Gramene" id="Os10t0493300-02">
    <property type="protein sequence ID" value="Os10t0493300-02"/>
    <property type="gene ID" value="Os10g0493300"/>
</dbReference>
<reference evidence="2 3" key="3">
    <citation type="journal article" date="2013" name="Rice">
        <title>Improvement of the Oryza sativa Nipponbare reference genome using next generation sequence and optical map data.</title>
        <authorList>
            <person name="Kawahara Y."/>
            <person name="de la Bastide M."/>
            <person name="Hamilton J.P."/>
            <person name="Kanamori H."/>
            <person name="McCombie W.R."/>
            <person name="Ouyang S."/>
            <person name="Schwartz D.C."/>
            <person name="Tanaka T."/>
            <person name="Wu J."/>
            <person name="Zhou S."/>
            <person name="Childs K.L."/>
            <person name="Davidson R.M."/>
            <person name="Lin H."/>
            <person name="Quesada-Ocampo L."/>
            <person name="Vaillancourt B."/>
            <person name="Sakai H."/>
            <person name="Lee S.S."/>
            <person name="Kim J."/>
            <person name="Numa H."/>
            <person name="Itoh T."/>
            <person name="Buell C.R."/>
            <person name="Matsumoto T."/>
        </authorList>
    </citation>
    <scope>NUCLEOTIDE SEQUENCE [LARGE SCALE GENOMIC DNA]</scope>
    <source>
        <strain evidence="3">cv. Nipponbare</strain>
    </source>
</reference>
<feature type="transmembrane region" description="Helical" evidence="1">
    <location>
        <begin position="46"/>
        <end position="70"/>
    </location>
</feature>